<gene>
    <name evidence="2" type="ORF">AWZ03_014742</name>
</gene>
<feature type="compositionally biased region" description="Basic residues" evidence="1">
    <location>
        <begin position="9"/>
        <end position="18"/>
    </location>
</feature>
<sequence>MQQATTPLRVHKQSHHHNQSSPASAPTAPPQHQQQQQQQPITKETVTKHKIPAIFLPLVADIVPLPDMLNKHPAVKRFSSKATGGAGRGLRIQCHDLDTYNAVPSVLHQEKLQLHTHQPRQLKGYRVVLKHLHQ</sequence>
<protein>
    <submittedName>
        <fullName evidence="2">Uncharacterized protein</fullName>
    </submittedName>
</protein>
<dbReference type="Proteomes" id="UP000295192">
    <property type="component" value="Unassembled WGS sequence"/>
</dbReference>
<evidence type="ECO:0000313" key="3">
    <source>
        <dbReference type="Proteomes" id="UP000295192"/>
    </source>
</evidence>
<reference evidence="2 3" key="1">
    <citation type="journal article" date="2019" name="J. Hered.">
        <title>An Improved Genome Assembly for Drosophila navojoa, the Basal Species in the mojavensis Cluster.</title>
        <authorList>
            <person name="Vanderlinde T."/>
            <person name="Dupim E.G."/>
            <person name="Nazario-Yepiz N.O."/>
            <person name="Carvalho A.B."/>
        </authorList>
    </citation>
    <scope>NUCLEOTIDE SEQUENCE [LARGE SCALE GENOMIC DNA]</scope>
    <source>
        <strain evidence="2">Navoj_Jal97</strain>
        <tissue evidence="2">Whole organism</tissue>
    </source>
</reference>
<feature type="compositionally biased region" description="Low complexity" evidence="1">
    <location>
        <begin position="19"/>
        <end position="40"/>
    </location>
</feature>
<comment type="caution">
    <text evidence="2">The sequence shown here is derived from an EMBL/GenBank/DDBJ whole genome shotgun (WGS) entry which is preliminary data.</text>
</comment>
<name>A0A484APX2_DRONA</name>
<keyword evidence="3" id="KW-1185">Reference proteome</keyword>
<dbReference type="EMBL" id="LSRL02001833">
    <property type="protein sequence ID" value="TDG38837.1"/>
    <property type="molecule type" value="Genomic_DNA"/>
</dbReference>
<evidence type="ECO:0000313" key="2">
    <source>
        <dbReference type="EMBL" id="TDG38837.1"/>
    </source>
</evidence>
<proteinExistence type="predicted"/>
<dbReference type="AlphaFoldDB" id="A0A484APX2"/>
<organism evidence="2 3">
    <name type="scientific">Drosophila navojoa</name>
    <name type="common">Fruit fly</name>
    <dbReference type="NCBI Taxonomy" id="7232"/>
    <lineage>
        <taxon>Eukaryota</taxon>
        <taxon>Metazoa</taxon>
        <taxon>Ecdysozoa</taxon>
        <taxon>Arthropoda</taxon>
        <taxon>Hexapoda</taxon>
        <taxon>Insecta</taxon>
        <taxon>Pterygota</taxon>
        <taxon>Neoptera</taxon>
        <taxon>Endopterygota</taxon>
        <taxon>Diptera</taxon>
        <taxon>Brachycera</taxon>
        <taxon>Muscomorpha</taxon>
        <taxon>Ephydroidea</taxon>
        <taxon>Drosophilidae</taxon>
        <taxon>Drosophila</taxon>
    </lineage>
</organism>
<feature type="region of interest" description="Disordered" evidence="1">
    <location>
        <begin position="1"/>
        <end position="46"/>
    </location>
</feature>
<evidence type="ECO:0000256" key="1">
    <source>
        <dbReference type="SAM" id="MobiDB-lite"/>
    </source>
</evidence>
<accession>A0A484APX2</accession>